<protein>
    <recommendedName>
        <fullName evidence="4">Late control protein D</fullName>
    </recommendedName>
</protein>
<reference evidence="2 3" key="1">
    <citation type="submission" date="2017-02" db="EMBL/GenBank/DDBJ databases">
        <title>Whole genome shotgun sequence of Pantoea agglomerans strain AS1 isolated from a cycad, Zamia floridana in Central Florida, USA.</title>
        <authorList>
            <person name="Lata P."/>
            <person name="Govindarajan S."/>
            <person name="Qi F."/>
            <person name="Li J.-L."/>
            <person name="Maurya S.K."/>
            <person name="Sahoo M.K."/>
        </authorList>
    </citation>
    <scope>NUCLEOTIDE SEQUENCE [LARGE SCALE GENOMIC DNA]</scope>
    <source>
        <strain evidence="2 3">AS1</strain>
    </source>
</reference>
<dbReference type="PANTHER" id="PTHR35862">
    <property type="entry name" value="FELS-2 PROPHAGE PROTEIN"/>
    <property type="match status" value="1"/>
</dbReference>
<dbReference type="PANTHER" id="PTHR35862:SF3">
    <property type="entry name" value="FELS-2 PROPHAGE PROTEIN"/>
    <property type="match status" value="1"/>
</dbReference>
<dbReference type="OrthoDB" id="4070623at2"/>
<evidence type="ECO:0000256" key="1">
    <source>
        <dbReference type="SAM" id="MobiDB-lite"/>
    </source>
</evidence>
<dbReference type="RefSeq" id="WP_081141450.1">
    <property type="nucleotide sequence ID" value="NZ_MWUE01000031.1"/>
</dbReference>
<sequence>MAVKAGSQRAPDFMLWIGSKDVTSNLRNRLISLNLEDNRGFEADTLTLKLDDSDGLLQLPQRGTLVSLFLGWVGQLHNKGDYTVDQVSHGGAPDVLTIVARSVDFRGELNKARDLSYHDATLGSIVTQIAQRCGLILQMAEGFAGINIDHIDQTHETDPAFVTRLAKRYGAIAVIKAGRLLFLRPGSGELASGKAIPTVLLTRQDGDKHNFTVADRTTYTGVQAKWLSTKEAKTHLFQLQRKEKAASADAATHPDAQSAPQPTGKQEGDYLSGQKNSLLVLPEVFNSEEMAMQAAQAKWNEIQRGVVHFTFQLAAGRADLYPETPVRVSGFKTVIDASVWIISKVTHSLTAKGGFTTTLELENDIAGVEYEVVN</sequence>
<proteinExistence type="predicted"/>
<feature type="compositionally biased region" description="Low complexity" evidence="1">
    <location>
        <begin position="247"/>
        <end position="256"/>
    </location>
</feature>
<accession>A0A1V9DAW7</accession>
<comment type="caution">
    <text evidence="2">The sequence shown here is derived from an EMBL/GenBank/DDBJ whole genome shotgun (WGS) entry which is preliminary data.</text>
</comment>
<dbReference type="AlphaFoldDB" id="A0A1V9DAW7"/>
<dbReference type="Proteomes" id="UP000192769">
    <property type="component" value="Unassembled WGS sequence"/>
</dbReference>
<gene>
    <name evidence="2" type="ORF">B2J69_19600</name>
</gene>
<name>A0A1V9DAW7_9GAMM</name>
<feature type="region of interest" description="Disordered" evidence="1">
    <location>
        <begin position="243"/>
        <end position="269"/>
    </location>
</feature>
<evidence type="ECO:0008006" key="4">
    <source>
        <dbReference type="Google" id="ProtNLM"/>
    </source>
</evidence>
<dbReference type="EMBL" id="MWUE01000031">
    <property type="protein sequence ID" value="OQP30969.1"/>
    <property type="molecule type" value="Genomic_DNA"/>
</dbReference>
<dbReference type="Pfam" id="PF05954">
    <property type="entry name" value="Phage_GPD"/>
    <property type="match status" value="1"/>
</dbReference>
<organism evidence="2 3">
    <name type="scientific">Pantoea latae</name>
    <dbReference type="NCBI Taxonomy" id="1964541"/>
    <lineage>
        <taxon>Bacteria</taxon>
        <taxon>Pseudomonadati</taxon>
        <taxon>Pseudomonadota</taxon>
        <taxon>Gammaproteobacteria</taxon>
        <taxon>Enterobacterales</taxon>
        <taxon>Erwiniaceae</taxon>
        <taxon>Pantoea</taxon>
    </lineage>
</organism>
<dbReference type="SUPFAM" id="SSF69279">
    <property type="entry name" value="Phage tail proteins"/>
    <property type="match status" value="1"/>
</dbReference>
<dbReference type="InterPro" id="IPR052726">
    <property type="entry name" value="Phage_Baseplate_Hub"/>
</dbReference>
<evidence type="ECO:0000313" key="2">
    <source>
        <dbReference type="EMBL" id="OQP30969.1"/>
    </source>
</evidence>
<keyword evidence="3" id="KW-1185">Reference proteome</keyword>
<evidence type="ECO:0000313" key="3">
    <source>
        <dbReference type="Proteomes" id="UP000192769"/>
    </source>
</evidence>